<proteinExistence type="predicted"/>
<feature type="compositionally biased region" description="Basic and acidic residues" evidence="1">
    <location>
        <begin position="216"/>
        <end position="241"/>
    </location>
</feature>
<dbReference type="Proteomes" id="UP001212841">
    <property type="component" value="Unassembled WGS sequence"/>
</dbReference>
<protein>
    <submittedName>
        <fullName evidence="2">Uncharacterized protein</fullName>
    </submittedName>
</protein>
<feature type="region of interest" description="Disordered" evidence="1">
    <location>
        <begin position="1"/>
        <end position="69"/>
    </location>
</feature>
<feature type="compositionally biased region" description="Polar residues" evidence="1">
    <location>
        <begin position="8"/>
        <end position="19"/>
    </location>
</feature>
<accession>A0AAD5SIF7</accession>
<feature type="compositionally biased region" description="Gly residues" evidence="1">
    <location>
        <begin position="39"/>
        <end position="50"/>
    </location>
</feature>
<evidence type="ECO:0000256" key="1">
    <source>
        <dbReference type="SAM" id="MobiDB-lite"/>
    </source>
</evidence>
<feature type="non-terminal residue" evidence="2">
    <location>
        <position position="1"/>
    </location>
</feature>
<name>A0AAD5SIF7_9FUNG</name>
<feature type="region of interest" description="Disordered" evidence="1">
    <location>
        <begin position="193"/>
        <end position="275"/>
    </location>
</feature>
<dbReference type="EMBL" id="JADGJD010000467">
    <property type="protein sequence ID" value="KAJ3050833.1"/>
    <property type="molecule type" value="Genomic_DNA"/>
</dbReference>
<gene>
    <name evidence="2" type="ORF">HK097_008181</name>
</gene>
<feature type="region of interest" description="Disordered" evidence="1">
    <location>
        <begin position="109"/>
        <end position="158"/>
    </location>
</feature>
<reference evidence="2" key="1">
    <citation type="submission" date="2020-05" db="EMBL/GenBank/DDBJ databases">
        <title>Phylogenomic resolution of chytrid fungi.</title>
        <authorList>
            <person name="Stajich J.E."/>
            <person name="Amses K."/>
            <person name="Simmons R."/>
            <person name="Seto K."/>
            <person name="Myers J."/>
            <person name="Bonds A."/>
            <person name="Quandt C.A."/>
            <person name="Barry K."/>
            <person name="Liu P."/>
            <person name="Grigoriev I."/>
            <person name="Longcore J.E."/>
            <person name="James T.Y."/>
        </authorList>
    </citation>
    <scope>NUCLEOTIDE SEQUENCE</scope>
    <source>
        <strain evidence="2">JEL0318</strain>
    </source>
</reference>
<organism evidence="2 3">
    <name type="scientific">Rhizophlyctis rosea</name>
    <dbReference type="NCBI Taxonomy" id="64517"/>
    <lineage>
        <taxon>Eukaryota</taxon>
        <taxon>Fungi</taxon>
        <taxon>Fungi incertae sedis</taxon>
        <taxon>Chytridiomycota</taxon>
        <taxon>Chytridiomycota incertae sedis</taxon>
        <taxon>Chytridiomycetes</taxon>
        <taxon>Rhizophlyctidales</taxon>
        <taxon>Rhizophlyctidaceae</taxon>
        <taxon>Rhizophlyctis</taxon>
    </lineage>
</organism>
<comment type="caution">
    <text evidence="2">The sequence shown here is derived from an EMBL/GenBank/DDBJ whole genome shotgun (WGS) entry which is preliminary data.</text>
</comment>
<dbReference type="AlphaFoldDB" id="A0AAD5SIF7"/>
<evidence type="ECO:0000313" key="2">
    <source>
        <dbReference type="EMBL" id="KAJ3050833.1"/>
    </source>
</evidence>
<sequence>NVPRMGDQNLSQRSFSTFDTGRDSQPHVPATAEPLSVPSGGGRGESGSGSGPAWEGGEHKRTWSERGELDDPGYGYGYMRDSTHGMGEGSGAGRGGVVVESRHMPMVDGASEETGGGIGILALGSQSTSKEPTRDLRPPRSHTASSAAATPRQLPAQSLDPQALLADLTATRALCAQLEEIIREKDEVIARLTDERDHGMWRTLAASPRSAGGKGGRGEGESGNRRSEERSLSREAEERTLSETTAGDGRGLGSSGSVSSVDMPTAGSAGMRTDE</sequence>
<keyword evidence="3" id="KW-1185">Reference proteome</keyword>
<evidence type="ECO:0000313" key="3">
    <source>
        <dbReference type="Proteomes" id="UP001212841"/>
    </source>
</evidence>
<feature type="compositionally biased region" description="Basic and acidic residues" evidence="1">
    <location>
        <begin position="56"/>
        <end position="69"/>
    </location>
</feature>